<dbReference type="InterPro" id="IPR032694">
    <property type="entry name" value="CopC/D"/>
</dbReference>
<evidence type="ECO:0000256" key="3">
    <source>
        <dbReference type="ARBA" id="ARBA00022723"/>
    </source>
</evidence>
<reference evidence="9 10" key="1">
    <citation type="submission" date="2016-03" db="EMBL/GenBank/DDBJ databases">
        <authorList>
            <consortium name="Pathogen Informatics"/>
        </authorList>
    </citation>
    <scope>NUCLEOTIDE SEQUENCE [LARGE SCALE GENOMIC DNA]</scope>
    <source>
        <strain evidence="9 10">NCTC13364</strain>
    </source>
</reference>
<evidence type="ECO:0000256" key="7">
    <source>
        <dbReference type="SAM" id="SignalP"/>
    </source>
</evidence>
<sequence length="118" mass="12236">MKKALLAIAAAALAPQLAWAHAHLDTSTPAAHSAVASPASIRATFTERLEPAFSSLSVAGADGKAVDLGKAALDPDDGKTLVLKVGKPLPPADYKVTWKVLSKDGHKTNGQWAFTVKP</sequence>
<evidence type="ECO:0000256" key="2">
    <source>
        <dbReference type="ARBA" id="ARBA00010509"/>
    </source>
</evidence>
<dbReference type="InterPro" id="IPR014755">
    <property type="entry name" value="Cu-Rt/internalin_Ig-like"/>
</dbReference>
<dbReference type="GO" id="GO:0046688">
    <property type="term" value="P:response to copper ion"/>
    <property type="evidence" value="ECO:0007669"/>
    <property type="project" value="InterPro"/>
</dbReference>
<accession>A0A157RP73</accession>
<dbReference type="AlphaFoldDB" id="A0A157RP73"/>
<dbReference type="PANTHER" id="PTHR34820:SF4">
    <property type="entry name" value="INNER MEMBRANE PROTEIN YEBZ"/>
    <property type="match status" value="1"/>
</dbReference>
<dbReference type="EMBL" id="FKBS01000029">
    <property type="protein sequence ID" value="SAI59773.1"/>
    <property type="molecule type" value="Genomic_DNA"/>
</dbReference>
<comment type="similarity">
    <text evidence="2">Belongs to the CopC family.</text>
</comment>
<feature type="signal peptide" evidence="7">
    <location>
        <begin position="1"/>
        <end position="20"/>
    </location>
</feature>
<dbReference type="InterPro" id="IPR047685">
    <property type="entry name" value="CopC-like"/>
</dbReference>
<comment type="subcellular location">
    <subcellularLocation>
        <location evidence="1">Periplasm</location>
    </subcellularLocation>
</comment>
<proteinExistence type="inferred from homology"/>
<dbReference type="PANTHER" id="PTHR34820">
    <property type="entry name" value="INNER MEMBRANE PROTEIN YEBZ"/>
    <property type="match status" value="1"/>
</dbReference>
<protein>
    <submittedName>
        <fullName evidence="9">Copper resistance protein C</fullName>
    </submittedName>
</protein>
<evidence type="ECO:0000256" key="5">
    <source>
        <dbReference type="ARBA" id="ARBA00022764"/>
    </source>
</evidence>
<dbReference type="GO" id="GO:0006825">
    <property type="term" value="P:copper ion transport"/>
    <property type="evidence" value="ECO:0007669"/>
    <property type="project" value="InterPro"/>
</dbReference>
<evidence type="ECO:0000259" key="8">
    <source>
        <dbReference type="Pfam" id="PF04234"/>
    </source>
</evidence>
<evidence type="ECO:0000256" key="1">
    <source>
        <dbReference type="ARBA" id="ARBA00004418"/>
    </source>
</evidence>
<dbReference type="SUPFAM" id="SSF81296">
    <property type="entry name" value="E set domains"/>
    <property type="match status" value="1"/>
</dbReference>
<keyword evidence="5" id="KW-0574">Periplasm</keyword>
<keyword evidence="4 7" id="KW-0732">Signal</keyword>
<gene>
    <name evidence="9" type="primary">copC1_2</name>
    <name evidence="9" type="ORF">SAMEA1982600_05373</name>
</gene>
<keyword evidence="6" id="KW-0186">Copper</keyword>
<feature type="domain" description="CopC" evidence="8">
    <location>
        <begin position="21"/>
        <end position="116"/>
    </location>
</feature>
<dbReference type="Gene3D" id="2.60.40.1220">
    <property type="match status" value="1"/>
</dbReference>
<dbReference type="OrthoDB" id="9796814at2"/>
<dbReference type="NCBIfam" id="NF033814">
    <property type="entry name" value="copper_CopC"/>
    <property type="match status" value="1"/>
</dbReference>
<dbReference type="Pfam" id="PF04234">
    <property type="entry name" value="CopC"/>
    <property type="match status" value="1"/>
</dbReference>
<dbReference type="Proteomes" id="UP000077037">
    <property type="component" value="Unassembled WGS sequence"/>
</dbReference>
<dbReference type="InterPro" id="IPR014756">
    <property type="entry name" value="Ig_E-set"/>
</dbReference>
<evidence type="ECO:0000313" key="10">
    <source>
        <dbReference type="Proteomes" id="UP000077037"/>
    </source>
</evidence>
<organism evidence="9 10">
    <name type="scientific">Bordetella ansorpii</name>
    <dbReference type="NCBI Taxonomy" id="288768"/>
    <lineage>
        <taxon>Bacteria</taxon>
        <taxon>Pseudomonadati</taxon>
        <taxon>Pseudomonadota</taxon>
        <taxon>Betaproteobacteria</taxon>
        <taxon>Burkholderiales</taxon>
        <taxon>Alcaligenaceae</taxon>
        <taxon>Bordetella</taxon>
    </lineage>
</organism>
<evidence type="ECO:0000256" key="4">
    <source>
        <dbReference type="ARBA" id="ARBA00022729"/>
    </source>
</evidence>
<dbReference type="GO" id="GO:0005507">
    <property type="term" value="F:copper ion binding"/>
    <property type="evidence" value="ECO:0007669"/>
    <property type="project" value="InterPro"/>
</dbReference>
<dbReference type="GO" id="GO:0042597">
    <property type="term" value="C:periplasmic space"/>
    <property type="evidence" value="ECO:0007669"/>
    <property type="project" value="UniProtKB-SubCell"/>
</dbReference>
<name>A0A157RP73_9BORD</name>
<dbReference type="InterPro" id="IPR007348">
    <property type="entry name" value="CopC_dom"/>
</dbReference>
<keyword evidence="3" id="KW-0479">Metal-binding</keyword>
<evidence type="ECO:0000256" key="6">
    <source>
        <dbReference type="ARBA" id="ARBA00023008"/>
    </source>
</evidence>
<evidence type="ECO:0000313" key="9">
    <source>
        <dbReference type="EMBL" id="SAI59773.1"/>
    </source>
</evidence>
<dbReference type="RefSeq" id="WP_066421388.1">
    <property type="nucleotide sequence ID" value="NZ_FKBS01000029.1"/>
</dbReference>
<dbReference type="GO" id="GO:0005886">
    <property type="term" value="C:plasma membrane"/>
    <property type="evidence" value="ECO:0007669"/>
    <property type="project" value="TreeGrafter"/>
</dbReference>
<feature type="chain" id="PRO_5007615758" evidence="7">
    <location>
        <begin position="21"/>
        <end position="118"/>
    </location>
</feature>